<proteinExistence type="predicted"/>
<dbReference type="Pfam" id="PF05050">
    <property type="entry name" value="Methyltransf_21"/>
    <property type="match status" value="1"/>
</dbReference>
<dbReference type="SUPFAM" id="SSF53335">
    <property type="entry name" value="S-adenosyl-L-methionine-dependent methyltransferases"/>
    <property type="match status" value="1"/>
</dbReference>
<dbReference type="NCBIfam" id="TIGR01444">
    <property type="entry name" value="fkbM_fam"/>
    <property type="match status" value="1"/>
</dbReference>
<keyword evidence="2" id="KW-0489">Methyltransferase</keyword>
<feature type="domain" description="Methyltransferase FkbM" evidence="1">
    <location>
        <begin position="14"/>
        <end position="138"/>
    </location>
</feature>
<name>A0ABV5JEI8_9RHOB</name>
<dbReference type="EMBL" id="JBHMEA010000008">
    <property type="protein sequence ID" value="MFB9230922.1"/>
    <property type="molecule type" value="Genomic_DNA"/>
</dbReference>
<accession>A0ABV5JEI8</accession>
<evidence type="ECO:0000313" key="3">
    <source>
        <dbReference type="Proteomes" id="UP001589683"/>
    </source>
</evidence>
<organism evidence="2 3">
    <name type="scientific">Pseudohalocynthiibacter aestuariivivens</name>
    <dbReference type="NCBI Taxonomy" id="1591409"/>
    <lineage>
        <taxon>Bacteria</taxon>
        <taxon>Pseudomonadati</taxon>
        <taxon>Pseudomonadota</taxon>
        <taxon>Alphaproteobacteria</taxon>
        <taxon>Rhodobacterales</taxon>
        <taxon>Paracoccaceae</taxon>
        <taxon>Pseudohalocynthiibacter</taxon>
    </lineage>
</organism>
<dbReference type="InterPro" id="IPR006342">
    <property type="entry name" value="FkbM_mtfrase"/>
</dbReference>
<protein>
    <submittedName>
        <fullName evidence="2">FkbM family methyltransferase</fullName>
    </submittedName>
</protein>
<evidence type="ECO:0000259" key="1">
    <source>
        <dbReference type="Pfam" id="PF05050"/>
    </source>
</evidence>
<evidence type="ECO:0000313" key="2">
    <source>
        <dbReference type="EMBL" id="MFB9230922.1"/>
    </source>
</evidence>
<dbReference type="GO" id="GO:0008168">
    <property type="term" value="F:methyltransferase activity"/>
    <property type="evidence" value="ECO:0007669"/>
    <property type="project" value="UniProtKB-KW"/>
</dbReference>
<dbReference type="Proteomes" id="UP001589683">
    <property type="component" value="Unassembled WGS sequence"/>
</dbReference>
<comment type="caution">
    <text evidence="2">The sequence shown here is derived from an EMBL/GenBank/DDBJ whole genome shotgun (WGS) entry which is preliminary data.</text>
</comment>
<dbReference type="InterPro" id="IPR029063">
    <property type="entry name" value="SAM-dependent_MTases_sf"/>
</dbReference>
<reference evidence="2 3" key="1">
    <citation type="submission" date="2024-09" db="EMBL/GenBank/DDBJ databases">
        <authorList>
            <person name="Sun Q."/>
            <person name="Mori K."/>
        </authorList>
    </citation>
    <scope>NUCLEOTIDE SEQUENCE [LARGE SCALE GENOMIC DNA]</scope>
    <source>
        <strain evidence="2 3">CECT 8726</strain>
    </source>
</reference>
<keyword evidence="3" id="KW-1185">Reference proteome</keyword>
<keyword evidence="2" id="KW-0808">Transferase</keyword>
<gene>
    <name evidence="2" type="ORF">ACFFUT_03855</name>
</gene>
<sequence length="176" mass="20088">MGEKSVVLDFGGFEGNWAHDIHERYKCSVHVFEPHPRFAEELRNRFSGNDKIFIHEFALGSEEGVLKLSDDGDASSALHENKNAVEGKIQPVSVFFNEHPDTDFSLAKINIEGGEYDLLPALLDTGFINKIGILQVQFHLYSESLIAVRTGIVSRIEENFRSDWSYPFVWEQWTKK</sequence>
<dbReference type="GO" id="GO:0032259">
    <property type="term" value="P:methylation"/>
    <property type="evidence" value="ECO:0007669"/>
    <property type="project" value="UniProtKB-KW"/>
</dbReference>
<dbReference type="Gene3D" id="3.40.50.150">
    <property type="entry name" value="Vaccinia Virus protein VP39"/>
    <property type="match status" value="1"/>
</dbReference>
<dbReference type="RefSeq" id="WP_213890871.1">
    <property type="nucleotide sequence ID" value="NZ_JAGFNU010000015.1"/>
</dbReference>